<evidence type="ECO:0000313" key="14">
    <source>
        <dbReference type="EMBL" id="CRK22251.1"/>
    </source>
</evidence>
<reference evidence="15" key="1">
    <citation type="submission" date="2015-05" db="EMBL/GenBank/DDBJ databases">
        <authorList>
            <person name="Fogelqvist Johan"/>
        </authorList>
    </citation>
    <scope>NUCLEOTIDE SEQUENCE [LARGE SCALE GENOMIC DNA]</scope>
</reference>
<dbReference type="PANTHER" id="PTHR19306:SF6">
    <property type="entry name" value="STRUCTURAL MAINTENANCE OF CHROMOSOMES PROTEIN 6"/>
    <property type="match status" value="1"/>
</dbReference>
<dbReference type="GO" id="GO:0030915">
    <property type="term" value="C:Smc5-Smc6 complex"/>
    <property type="evidence" value="ECO:0007669"/>
    <property type="project" value="TreeGrafter"/>
</dbReference>
<dbReference type="Pfam" id="PF13476">
    <property type="entry name" value="AAA_23"/>
    <property type="match status" value="1"/>
</dbReference>
<dbReference type="GO" id="GO:0003684">
    <property type="term" value="F:damaged DNA binding"/>
    <property type="evidence" value="ECO:0007669"/>
    <property type="project" value="TreeGrafter"/>
</dbReference>
<proteinExistence type="inferred from homology"/>
<dbReference type="GO" id="GO:0005634">
    <property type="term" value="C:nucleus"/>
    <property type="evidence" value="ECO:0007669"/>
    <property type="project" value="UniProtKB-SubCell"/>
</dbReference>
<keyword evidence="9" id="KW-0233">DNA recombination</keyword>
<dbReference type="GO" id="GO:0035861">
    <property type="term" value="C:site of double-strand break"/>
    <property type="evidence" value="ECO:0007669"/>
    <property type="project" value="TreeGrafter"/>
</dbReference>
<comment type="subcellular location">
    <subcellularLocation>
        <location evidence="2">Chromosome</location>
    </subcellularLocation>
    <subcellularLocation>
        <location evidence="1">Nucleus</location>
    </subcellularLocation>
</comment>
<dbReference type="GO" id="GO:0005524">
    <property type="term" value="F:ATP binding"/>
    <property type="evidence" value="ECO:0007669"/>
    <property type="project" value="UniProtKB-KW"/>
</dbReference>
<dbReference type="InterPro" id="IPR038729">
    <property type="entry name" value="Rad50/SbcC_AAA"/>
</dbReference>
<evidence type="ECO:0000256" key="3">
    <source>
        <dbReference type="ARBA" id="ARBA00006793"/>
    </source>
</evidence>
<evidence type="ECO:0000256" key="1">
    <source>
        <dbReference type="ARBA" id="ARBA00004123"/>
    </source>
</evidence>
<feature type="region of interest" description="Disordered" evidence="12">
    <location>
        <begin position="1"/>
        <end position="81"/>
    </location>
</feature>
<dbReference type="EMBL" id="CVQI01013002">
    <property type="protein sequence ID" value="CRK22251.1"/>
    <property type="molecule type" value="Genomic_DNA"/>
</dbReference>
<evidence type="ECO:0000256" key="11">
    <source>
        <dbReference type="ARBA" id="ARBA00023242"/>
    </source>
</evidence>
<name>A0A0G4LJN0_VERLO</name>
<feature type="compositionally biased region" description="Basic and acidic residues" evidence="12">
    <location>
        <begin position="67"/>
        <end position="76"/>
    </location>
</feature>
<accession>A0A0G4LJN0</accession>
<keyword evidence="6" id="KW-0227">DNA damage</keyword>
<dbReference type="SUPFAM" id="SSF52540">
    <property type="entry name" value="P-loop containing nucleoside triphosphate hydrolases"/>
    <property type="match status" value="1"/>
</dbReference>
<sequence>MSSLKRSHRAISNLDSANVIGVEQASSSFSNDAARKRVRVSVGRPVKPTAPREPSTVSEESEQSAGEESRNGRDSPPRTQYEIMRDGGFRHLENEELDDQRATQAINARSHRVGDNRAAENGIIENVECINFMCHERLYVELGPLINFIVGENGSGKSAVLTALTLCLGAKASSTNRGGSLKSFIKEGRDQAVITSFSSICMLLAIWEAMGSPLRCLDEFDVFMDNVNRTISTKMLIDAARRSVSRQYIMITPNAIEGRASLGKDVNIIRLTDPRQRTLPQMT</sequence>
<evidence type="ECO:0000256" key="4">
    <source>
        <dbReference type="ARBA" id="ARBA00022454"/>
    </source>
</evidence>
<keyword evidence="11" id="KW-0539">Nucleus</keyword>
<evidence type="ECO:0000256" key="5">
    <source>
        <dbReference type="ARBA" id="ARBA00022741"/>
    </source>
</evidence>
<dbReference type="Gene3D" id="3.40.50.300">
    <property type="entry name" value="P-loop containing nucleotide triphosphate hydrolases"/>
    <property type="match status" value="2"/>
</dbReference>
<evidence type="ECO:0000256" key="9">
    <source>
        <dbReference type="ARBA" id="ARBA00023172"/>
    </source>
</evidence>
<evidence type="ECO:0000313" key="15">
    <source>
        <dbReference type="Proteomes" id="UP000045706"/>
    </source>
</evidence>
<evidence type="ECO:0000259" key="13">
    <source>
        <dbReference type="Pfam" id="PF13476"/>
    </source>
</evidence>
<evidence type="ECO:0000256" key="7">
    <source>
        <dbReference type="ARBA" id="ARBA00022840"/>
    </source>
</evidence>
<dbReference type="InterPro" id="IPR027417">
    <property type="entry name" value="P-loop_NTPase"/>
</dbReference>
<evidence type="ECO:0000256" key="2">
    <source>
        <dbReference type="ARBA" id="ARBA00004286"/>
    </source>
</evidence>
<comment type="similarity">
    <text evidence="3">Belongs to the SMC family. SMC6 subfamily.</text>
</comment>
<protein>
    <recommendedName>
        <fullName evidence="13">Rad50/SbcC-type AAA domain-containing protein</fullName>
    </recommendedName>
</protein>
<dbReference type="PANTHER" id="PTHR19306">
    <property type="entry name" value="STRUCTURAL MAINTENANCE OF CHROMOSOMES 5,6 SMC5, SMC6"/>
    <property type="match status" value="1"/>
</dbReference>
<dbReference type="GO" id="GO:0000724">
    <property type="term" value="P:double-strand break repair via homologous recombination"/>
    <property type="evidence" value="ECO:0007669"/>
    <property type="project" value="TreeGrafter"/>
</dbReference>
<gene>
    <name evidence="14" type="ORF">BN1723_012635</name>
</gene>
<evidence type="ECO:0000256" key="10">
    <source>
        <dbReference type="ARBA" id="ARBA00023204"/>
    </source>
</evidence>
<feature type="domain" description="Rad50/SbcC-type AAA" evidence="13">
    <location>
        <begin position="127"/>
        <end position="184"/>
    </location>
</feature>
<keyword evidence="8" id="KW-0175">Coiled coil</keyword>
<keyword evidence="7" id="KW-0067">ATP-binding</keyword>
<keyword evidence="4" id="KW-0158">Chromosome</keyword>
<dbReference type="GO" id="GO:0003697">
    <property type="term" value="F:single-stranded DNA binding"/>
    <property type="evidence" value="ECO:0007669"/>
    <property type="project" value="TreeGrafter"/>
</dbReference>
<dbReference type="Proteomes" id="UP000045706">
    <property type="component" value="Unassembled WGS sequence"/>
</dbReference>
<keyword evidence="5" id="KW-0547">Nucleotide-binding</keyword>
<organism evidence="14 15">
    <name type="scientific">Verticillium longisporum</name>
    <name type="common">Verticillium dahliae var. longisporum</name>
    <dbReference type="NCBI Taxonomy" id="100787"/>
    <lineage>
        <taxon>Eukaryota</taxon>
        <taxon>Fungi</taxon>
        <taxon>Dikarya</taxon>
        <taxon>Ascomycota</taxon>
        <taxon>Pezizomycotina</taxon>
        <taxon>Sordariomycetes</taxon>
        <taxon>Hypocreomycetidae</taxon>
        <taxon>Glomerellales</taxon>
        <taxon>Plectosphaerellaceae</taxon>
        <taxon>Verticillium</taxon>
    </lineage>
</organism>
<evidence type="ECO:0000256" key="8">
    <source>
        <dbReference type="ARBA" id="ARBA00023054"/>
    </source>
</evidence>
<evidence type="ECO:0000256" key="12">
    <source>
        <dbReference type="SAM" id="MobiDB-lite"/>
    </source>
</evidence>
<dbReference type="GO" id="GO:0016887">
    <property type="term" value="F:ATP hydrolysis activity"/>
    <property type="evidence" value="ECO:0007669"/>
    <property type="project" value="InterPro"/>
</dbReference>
<keyword evidence="10" id="KW-0234">DNA repair</keyword>
<evidence type="ECO:0000256" key="6">
    <source>
        <dbReference type="ARBA" id="ARBA00022763"/>
    </source>
</evidence>
<dbReference type="AlphaFoldDB" id="A0A0G4LJN0"/>